<dbReference type="Pfam" id="PF03551">
    <property type="entry name" value="PadR"/>
    <property type="match status" value="1"/>
</dbReference>
<evidence type="ECO:0000259" key="1">
    <source>
        <dbReference type="Pfam" id="PF03551"/>
    </source>
</evidence>
<name>A0A255G0M8_9ACTN</name>
<comment type="caution">
    <text evidence="2">The sequence shown here is derived from an EMBL/GenBank/DDBJ whole genome shotgun (WGS) entry which is preliminary data.</text>
</comment>
<feature type="domain" description="Transcription regulator PadR N-terminal" evidence="1">
    <location>
        <begin position="17"/>
        <end position="88"/>
    </location>
</feature>
<dbReference type="OrthoDB" id="3186544at2"/>
<reference evidence="2 3" key="1">
    <citation type="submission" date="2017-07" db="EMBL/GenBank/DDBJ databases">
        <title>Draft whole genome sequences of clinical Proprionibacteriaceae strains.</title>
        <authorList>
            <person name="Bernier A.-M."/>
            <person name="Bernard K."/>
            <person name="Domingo M.-C."/>
        </authorList>
    </citation>
    <scope>NUCLEOTIDE SEQUENCE [LARGE SCALE GENOMIC DNA]</scope>
    <source>
        <strain evidence="2 3">NML 030167</strain>
    </source>
</reference>
<dbReference type="AlphaFoldDB" id="A0A255G0M8"/>
<sequence length="178" mass="20092">MKQSDSDGLIRPVSVVVLGLLETTGPQTSYELWRNVELSVSYFWQVAKSQLYAEPQRLERAGLVTADQEDSGRRRRTYAITGAGRDALIDWLGRPPEPAQYHDPAMLRLFFTDAAPRLATPLARQRVRELTETLQFLEQPGLGGDQPSHRRVLSWGRLTVRADLAFWQSVLDDLEDGA</sequence>
<dbReference type="PANTHER" id="PTHR43252">
    <property type="entry name" value="TRANSCRIPTIONAL REGULATOR YQJI"/>
    <property type="match status" value="1"/>
</dbReference>
<dbReference type="InterPro" id="IPR005149">
    <property type="entry name" value="Tscrpt_reg_PadR_N"/>
</dbReference>
<dbReference type="SUPFAM" id="SSF46785">
    <property type="entry name" value="Winged helix' DNA-binding domain"/>
    <property type="match status" value="1"/>
</dbReference>
<proteinExistence type="predicted"/>
<dbReference type="Gene3D" id="1.10.10.10">
    <property type="entry name" value="Winged helix-like DNA-binding domain superfamily/Winged helix DNA-binding domain"/>
    <property type="match status" value="1"/>
</dbReference>
<dbReference type="InterPro" id="IPR036388">
    <property type="entry name" value="WH-like_DNA-bd_sf"/>
</dbReference>
<dbReference type="InterPro" id="IPR036390">
    <property type="entry name" value="WH_DNA-bd_sf"/>
</dbReference>
<accession>A0A255G0M8</accession>
<dbReference type="Proteomes" id="UP000215896">
    <property type="component" value="Unassembled WGS sequence"/>
</dbReference>
<protein>
    <submittedName>
        <fullName evidence="2">PadR family transcriptional regulator</fullName>
    </submittedName>
</protein>
<evidence type="ECO:0000313" key="2">
    <source>
        <dbReference type="EMBL" id="OYO09498.1"/>
    </source>
</evidence>
<gene>
    <name evidence="2" type="ORF">CGZ94_17620</name>
</gene>
<dbReference type="RefSeq" id="WP_094406453.1">
    <property type="nucleotide sequence ID" value="NZ_NMVO01000017.1"/>
</dbReference>
<keyword evidence="3" id="KW-1185">Reference proteome</keyword>
<dbReference type="EMBL" id="NMVO01000017">
    <property type="protein sequence ID" value="OYO09498.1"/>
    <property type="molecule type" value="Genomic_DNA"/>
</dbReference>
<dbReference type="PANTHER" id="PTHR43252:SF6">
    <property type="entry name" value="NEGATIVE TRANSCRIPTION REGULATOR PADR"/>
    <property type="match status" value="1"/>
</dbReference>
<evidence type="ECO:0000313" key="3">
    <source>
        <dbReference type="Proteomes" id="UP000215896"/>
    </source>
</evidence>
<organism evidence="2 3">
    <name type="scientific">Enemella evansiae</name>
    <dbReference type="NCBI Taxonomy" id="2016499"/>
    <lineage>
        <taxon>Bacteria</taxon>
        <taxon>Bacillati</taxon>
        <taxon>Actinomycetota</taxon>
        <taxon>Actinomycetes</taxon>
        <taxon>Propionibacteriales</taxon>
        <taxon>Propionibacteriaceae</taxon>
        <taxon>Enemella</taxon>
    </lineage>
</organism>